<keyword evidence="2" id="KW-0472">Membrane</keyword>
<name>A0ABV2TPD9_9RHOO</name>
<evidence type="ECO:0000256" key="2">
    <source>
        <dbReference type="ARBA" id="ARBA00023136"/>
    </source>
</evidence>
<organism evidence="5 6">
    <name type="scientific">Uliginosibacterium flavum</name>
    <dbReference type="NCBI Taxonomy" id="1396831"/>
    <lineage>
        <taxon>Bacteria</taxon>
        <taxon>Pseudomonadati</taxon>
        <taxon>Pseudomonadota</taxon>
        <taxon>Betaproteobacteria</taxon>
        <taxon>Rhodocyclales</taxon>
        <taxon>Zoogloeaceae</taxon>
        <taxon>Uliginosibacterium</taxon>
    </lineage>
</organism>
<comment type="caution">
    <text evidence="5">The sequence shown here is derived from an EMBL/GenBank/DDBJ whole genome shotgun (WGS) entry which is preliminary data.</text>
</comment>
<keyword evidence="6" id="KW-1185">Reference proteome</keyword>
<feature type="domain" description="Glycine zipper 2TM" evidence="4">
    <location>
        <begin position="64"/>
        <end position="105"/>
    </location>
</feature>
<dbReference type="InterPro" id="IPR008816">
    <property type="entry name" value="Gly_zipper_2TM_dom"/>
</dbReference>
<sequence>MNTQFRPALALITLLALPGAQAADFTDHARVLDVVPRVQQVNEPREECHTEYRRIESRERGPNAGALIGGVAGAILGHQVGRGGGRDAATAVGAITGAIVGNQIGSREREIGERPERICRLVDNWVSRTDSYDVRYEYQGHEYSAVLPYDPGRRLRLHVSITPDE</sequence>
<accession>A0ABV2TPD9</accession>
<evidence type="ECO:0000313" key="5">
    <source>
        <dbReference type="EMBL" id="MET7015796.1"/>
    </source>
</evidence>
<proteinExistence type="predicted"/>
<dbReference type="Pfam" id="PF05433">
    <property type="entry name" value="Rick_17kDa_Anti"/>
    <property type="match status" value="1"/>
</dbReference>
<evidence type="ECO:0000256" key="3">
    <source>
        <dbReference type="SAM" id="SignalP"/>
    </source>
</evidence>
<protein>
    <submittedName>
        <fullName evidence="5">Glycine zipper 2TM domain-containing protein</fullName>
    </submittedName>
</protein>
<evidence type="ECO:0000313" key="6">
    <source>
        <dbReference type="Proteomes" id="UP001549691"/>
    </source>
</evidence>
<dbReference type="EMBL" id="JBEWZI010000022">
    <property type="protein sequence ID" value="MET7015796.1"/>
    <property type="molecule type" value="Genomic_DNA"/>
</dbReference>
<dbReference type="PANTHER" id="PTHR35603">
    <property type="match status" value="1"/>
</dbReference>
<dbReference type="PANTHER" id="PTHR35603:SF2">
    <property type="entry name" value="OUTER MEMBRANE LIPOPROTEIN"/>
    <property type="match status" value="1"/>
</dbReference>
<keyword evidence="3" id="KW-0732">Signal</keyword>
<feature type="signal peptide" evidence="3">
    <location>
        <begin position="1"/>
        <end position="22"/>
    </location>
</feature>
<evidence type="ECO:0000256" key="1">
    <source>
        <dbReference type="ARBA" id="ARBA00004370"/>
    </source>
</evidence>
<dbReference type="Proteomes" id="UP001549691">
    <property type="component" value="Unassembled WGS sequence"/>
</dbReference>
<dbReference type="RefSeq" id="WP_354602253.1">
    <property type="nucleotide sequence ID" value="NZ_JBEWZI010000022.1"/>
</dbReference>
<reference evidence="5 6" key="1">
    <citation type="submission" date="2024-07" db="EMBL/GenBank/DDBJ databases">
        <title>Uliginosibacterium flavum JJ3220;KACC:17644.</title>
        <authorList>
            <person name="Kim M.K."/>
        </authorList>
    </citation>
    <scope>NUCLEOTIDE SEQUENCE [LARGE SCALE GENOMIC DNA]</scope>
    <source>
        <strain evidence="5 6">KACC:17644</strain>
    </source>
</reference>
<evidence type="ECO:0000259" key="4">
    <source>
        <dbReference type="Pfam" id="PF05433"/>
    </source>
</evidence>
<gene>
    <name evidence="5" type="ORF">ABXR19_16515</name>
</gene>
<feature type="chain" id="PRO_5045295830" evidence="3">
    <location>
        <begin position="23"/>
        <end position="165"/>
    </location>
</feature>
<dbReference type="InterPro" id="IPR051407">
    <property type="entry name" value="Bact_OM_lipoprot/Surf_antigen"/>
</dbReference>
<comment type="subcellular location">
    <subcellularLocation>
        <location evidence="1">Membrane</location>
    </subcellularLocation>
</comment>